<sequence>MFVDNDSGYLSTSITAIFSLPNSMNTSHHQIFDGKEFSDKSGENSFRVGLPENVKATKPLPGDFTYSGMHDHGPLPILKEGGPFSTLIGCVKRARDSSDELLTNIIESEKKAGKRKAEELLTK</sequence>
<evidence type="ECO:0000313" key="1">
    <source>
        <dbReference type="EMBL" id="CAD8411182.1"/>
    </source>
</evidence>
<accession>A0A7S0C2U4</accession>
<dbReference type="AlphaFoldDB" id="A0A7S0C2U4"/>
<proteinExistence type="predicted"/>
<gene>
    <name evidence="1" type="ORF">PINE0816_LOCUS7305</name>
</gene>
<name>A0A7S0C2U4_9STRA</name>
<dbReference type="EMBL" id="HBEL01015279">
    <property type="protein sequence ID" value="CAD8411182.1"/>
    <property type="molecule type" value="Transcribed_RNA"/>
</dbReference>
<protein>
    <submittedName>
        <fullName evidence="1">Uncharacterized protein</fullName>
    </submittedName>
</protein>
<organism evidence="1">
    <name type="scientific">Proboscia inermis</name>
    <dbReference type="NCBI Taxonomy" id="420281"/>
    <lineage>
        <taxon>Eukaryota</taxon>
        <taxon>Sar</taxon>
        <taxon>Stramenopiles</taxon>
        <taxon>Ochrophyta</taxon>
        <taxon>Bacillariophyta</taxon>
        <taxon>Coscinodiscophyceae</taxon>
        <taxon>Rhizosoleniophycidae</taxon>
        <taxon>Rhizosoleniales</taxon>
        <taxon>Rhizosoleniaceae</taxon>
        <taxon>Proboscia</taxon>
    </lineage>
</organism>
<reference evidence="1" key="1">
    <citation type="submission" date="2021-01" db="EMBL/GenBank/DDBJ databases">
        <authorList>
            <person name="Corre E."/>
            <person name="Pelletier E."/>
            <person name="Niang G."/>
            <person name="Scheremetjew M."/>
            <person name="Finn R."/>
            <person name="Kale V."/>
            <person name="Holt S."/>
            <person name="Cochrane G."/>
            <person name="Meng A."/>
            <person name="Brown T."/>
            <person name="Cohen L."/>
        </authorList>
    </citation>
    <scope>NUCLEOTIDE SEQUENCE</scope>
    <source>
        <strain evidence="1">CCAP1064/1</strain>
    </source>
</reference>